<feature type="transmembrane region" description="Helical" evidence="10">
    <location>
        <begin position="221"/>
        <end position="241"/>
    </location>
</feature>
<feature type="transmembrane region" description="Helical" evidence="10">
    <location>
        <begin position="120"/>
        <end position="141"/>
    </location>
</feature>
<evidence type="ECO:0000256" key="6">
    <source>
        <dbReference type="ARBA" id="ARBA00022847"/>
    </source>
</evidence>
<dbReference type="PROSITE" id="PS00216">
    <property type="entry name" value="SUGAR_TRANSPORT_1"/>
    <property type="match status" value="1"/>
</dbReference>
<accession>A0A7S1NBD5</accession>
<feature type="compositionally biased region" description="Pro residues" evidence="9">
    <location>
        <begin position="31"/>
        <end position="40"/>
    </location>
</feature>
<evidence type="ECO:0000256" key="9">
    <source>
        <dbReference type="SAM" id="MobiDB-lite"/>
    </source>
</evidence>
<feature type="transmembrane region" description="Helical" evidence="10">
    <location>
        <begin position="447"/>
        <end position="464"/>
    </location>
</feature>
<dbReference type="PROSITE" id="PS50850">
    <property type="entry name" value="MFS"/>
    <property type="match status" value="1"/>
</dbReference>
<feature type="transmembrane region" description="Helical" evidence="10">
    <location>
        <begin position="415"/>
        <end position="435"/>
    </location>
</feature>
<protein>
    <recommendedName>
        <fullName evidence="11">Major facilitator superfamily (MFS) profile domain-containing protein</fullName>
    </recommendedName>
</protein>
<dbReference type="EMBL" id="HBGA01055658">
    <property type="protein sequence ID" value="CAD9009368.1"/>
    <property type="molecule type" value="Transcribed_RNA"/>
</dbReference>
<evidence type="ECO:0000256" key="4">
    <source>
        <dbReference type="ARBA" id="ARBA00022475"/>
    </source>
</evidence>
<evidence type="ECO:0000256" key="3">
    <source>
        <dbReference type="ARBA" id="ARBA00022448"/>
    </source>
</evidence>
<keyword evidence="4" id="KW-1003">Cell membrane</keyword>
<dbReference type="InterPro" id="IPR011701">
    <property type="entry name" value="MFS"/>
</dbReference>
<dbReference type="AlphaFoldDB" id="A0A7S1NBD5"/>
<organism evidence="12">
    <name type="scientific">Eutreptiella gymnastica</name>
    <dbReference type="NCBI Taxonomy" id="73025"/>
    <lineage>
        <taxon>Eukaryota</taxon>
        <taxon>Discoba</taxon>
        <taxon>Euglenozoa</taxon>
        <taxon>Euglenida</taxon>
        <taxon>Spirocuta</taxon>
        <taxon>Euglenophyceae</taxon>
        <taxon>Eutreptiales</taxon>
        <taxon>Eutreptiaceae</taxon>
        <taxon>Eutreptiella</taxon>
    </lineage>
</organism>
<dbReference type="GO" id="GO:0005886">
    <property type="term" value="C:plasma membrane"/>
    <property type="evidence" value="ECO:0007669"/>
    <property type="project" value="UniProtKB-SubCell"/>
</dbReference>
<dbReference type="Gene3D" id="1.20.1250.20">
    <property type="entry name" value="MFS general substrate transporter like domains"/>
    <property type="match status" value="2"/>
</dbReference>
<dbReference type="InterPro" id="IPR020846">
    <property type="entry name" value="MFS_dom"/>
</dbReference>
<feature type="domain" description="Major facilitator superfamily (MFS) profile" evidence="11">
    <location>
        <begin position="53"/>
        <end position="472"/>
    </location>
</feature>
<dbReference type="Pfam" id="PF07690">
    <property type="entry name" value="MFS_1"/>
    <property type="match status" value="1"/>
</dbReference>
<dbReference type="InterPro" id="IPR005829">
    <property type="entry name" value="Sugar_transporter_CS"/>
</dbReference>
<sequence length="483" mass="51175">MESTTMSGHSGVSQSGRAGAHAPADNLAADPPRPPQPPQPTTYWTAVRAMVVTCWPLILGNVLEWYEFSTYGYLVPELRDNFYAGSSVLAWLGFAVTFVGRPLGGAIIGWISDRYGRRRAIMLSLGGMLVATVGQGCLPSALTSPPWLANIGVVLLAVFRLVQGLCSGGEISGVSVSLAEFSAQGCLGMAISLISVGGSLAFFLSSGITALLHVLLTRDQMLLWGWRVPFLLTIIPGLFALQQRARLLETEAFTEAAAHRPPTWGCLHFFSTLRSVLCQHTAATVLGVLGTAGIATLWYVGPIYTADFMVQYCGLPNTTALTIASLAQVGSIVLSPLVGWLTDTIGVGKVTLLGALACALCGLPVYHSILTSDGDTAVVGFVDVVIIFGAVQALAGSTIYLWVLELYDTPIRTTGMGLSYNLAVSYLGGCGPMIADHLAQSTPYAPGALISAMGLVSTLALLYSRHLRKTGRLKCTHIRHLPY</sequence>
<evidence type="ECO:0000256" key="8">
    <source>
        <dbReference type="ARBA" id="ARBA00023136"/>
    </source>
</evidence>
<evidence type="ECO:0000256" key="7">
    <source>
        <dbReference type="ARBA" id="ARBA00022989"/>
    </source>
</evidence>
<feature type="transmembrane region" description="Helical" evidence="10">
    <location>
        <begin position="147"/>
        <end position="166"/>
    </location>
</feature>
<keyword evidence="6" id="KW-0769">Symport</keyword>
<dbReference type="SUPFAM" id="SSF103473">
    <property type="entry name" value="MFS general substrate transporter"/>
    <property type="match status" value="1"/>
</dbReference>
<dbReference type="InterPro" id="IPR051084">
    <property type="entry name" value="H+-coupled_symporters"/>
</dbReference>
<evidence type="ECO:0000313" key="12">
    <source>
        <dbReference type="EMBL" id="CAD9009368.1"/>
    </source>
</evidence>
<name>A0A7S1NBD5_9EUGL</name>
<feature type="compositionally biased region" description="Polar residues" evidence="9">
    <location>
        <begin position="1"/>
        <end position="16"/>
    </location>
</feature>
<evidence type="ECO:0000259" key="11">
    <source>
        <dbReference type="PROSITE" id="PS50850"/>
    </source>
</evidence>
<dbReference type="GO" id="GO:0015293">
    <property type="term" value="F:symporter activity"/>
    <property type="evidence" value="ECO:0007669"/>
    <property type="project" value="UniProtKB-KW"/>
</dbReference>
<feature type="transmembrane region" description="Helical" evidence="10">
    <location>
        <begin position="82"/>
        <end position="100"/>
    </location>
</feature>
<evidence type="ECO:0000256" key="2">
    <source>
        <dbReference type="ARBA" id="ARBA00008240"/>
    </source>
</evidence>
<keyword evidence="3" id="KW-0813">Transport</keyword>
<feature type="transmembrane region" description="Helical" evidence="10">
    <location>
        <begin position="381"/>
        <end position="403"/>
    </location>
</feature>
<comment type="similarity">
    <text evidence="2">Belongs to the major facilitator superfamily. Metabolite:H+ Symporter (MHS) family (TC 2.A.1.6) family.</text>
</comment>
<keyword evidence="8 10" id="KW-0472">Membrane</keyword>
<evidence type="ECO:0000256" key="10">
    <source>
        <dbReference type="SAM" id="Phobius"/>
    </source>
</evidence>
<feature type="region of interest" description="Disordered" evidence="9">
    <location>
        <begin position="1"/>
        <end position="40"/>
    </location>
</feature>
<feature type="transmembrane region" description="Helical" evidence="10">
    <location>
        <begin position="281"/>
        <end position="300"/>
    </location>
</feature>
<keyword evidence="5 10" id="KW-0812">Transmembrane</keyword>
<feature type="transmembrane region" description="Helical" evidence="10">
    <location>
        <begin position="350"/>
        <end position="369"/>
    </location>
</feature>
<keyword evidence="7 10" id="KW-1133">Transmembrane helix</keyword>
<dbReference type="PANTHER" id="PTHR43528:SF1">
    <property type="entry name" value="ALPHA-KETOGLUTARATE PERMEASE"/>
    <property type="match status" value="1"/>
</dbReference>
<dbReference type="PANTHER" id="PTHR43528">
    <property type="entry name" value="ALPHA-KETOGLUTARATE PERMEASE"/>
    <property type="match status" value="1"/>
</dbReference>
<feature type="transmembrane region" description="Helical" evidence="10">
    <location>
        <begin position="320"/>
        <end position="338"/>
    </location>
</feature>
<evidence type="ECO:0000256" key="1">
    <source>
        <dbReference type="ARBA" id="ARBA00004651"/>
    </source>
</evidence>
<dbReference type="InterPro" id="IPR036259">
    <property type="entry name" value="MFS_trans_sf"/>
</dbReference>
<gene>
    <name evidence="12" type="ORF">EGYM00392_LOCUS20463</name>
</gene>
<comment type="subcellular location">
    <subcellularLocation>
        <location evidence="1">Cell membrane</location>
        <topology evidence="1">Multi-pass membrane protein</topology>
    </subcellularLocation>
</comment>
<reference evidence="12" key="1">
    <citation type="submission" date="2021-01" db="EMBL/GenBank/DDBJ databases">
        <authorList>
            <person name="Corre E."/>
            <person name="Pelletier E."/>
            <person name="Niang G."/>
            <person name="Scheremetjew M."/>
            <person name="Finn R."/>
            <person name="Kale V."/>
            <person name="Holt S."/>
            <person name="Cochrane G."/>
            <person name="Meng A."/>
            <person name="Brown T."/>
            <person name="Cohen L."/>
        </authorList>
    </citation>
    <scope>NUCLEOTIDE SEQUENCE</scope>
    <source>
        <strain evidence="12">NIES-381</strain>
    </source>
</reference>
<proteinExistence type="inferred from homology"/>
<feature type="transmembrane region" description="Helical" evidence="10">
    <location>
        <begin position="187"/>
        <end position="215"/>
    </location>
</feature>
<evidence type="ECO:0000256" key="5">
    <source>
        <dbReference type="ARBA" id="ARBA00022692"/>
    </source>
</evidence>